<gene>
    <name evidence="2" type="ORF">AVDCRST_MAG09-145</name>
</gene>
<proteinExistence type="predicted"/>
<organism evidence="2">
    <name type="scientific">uncultured Sphingomonas sp</name>
    <dbReference type="NCBI Taxonomy" id="158754"/>
    <lineage>
        <taxon>Bacteria</taxon>
        <taxon>Pseudomonadati</taxon>
        <taxon>Pseudomonadota</taxon>
        <taxon>Alphaproteobacteria</taxon>
        <taxon>Sphingomonadales</taxon>
        <taxon>Sphingomonadaceae</taxon>
        <taxon>Sphingomonas</taxon>
        <taxon>environmental samples</taxon>
    </lineage>
</organism>
<feature type="compositionally biased region" description="Gly residues" evidence="1">
    <location>
        <begin position="17"/>
        <end position="29"/>
    </location>
</feature>
<feature type="region of interest" description="Disordered" evidence="1">
    <location>
        <begin position="1"/>
        <end position="111"/>
    </location>
</feature>
<keyword evidence="2" id="KW-0489">Methyltransferase</keyword>
<feature type="compositionally biased region" description="Basic residues" evidence="1">
    <location>
        <begin position="189"/>
        <end position="212"/>
    </location>
</feature>
<name>A0A6J4S7U8_9SPHN</name>
<evidence type="ECO:0000256" key="1">
    <source>
        <dbReference type="SAM" id="MobiDB-lite"/>
    </source>
</evidence>
<dbReference type="GO" id="GO:0008168">
    <property type="term" value="F:methyltransferase activity"/>
    <property type="evidence" value="ECO:0007669"/>
    <property type="project" value="UniProtKB-KW"/>
</dbReference>
<sequence>ARLAPTLAPAPVRPGGAQRGRGGPAGCGAGQLPRQRASARNRRGDASVRRRVGRMARPDRGQRQEANDARGRAPDATARAGAGPHASLRTGEAGPGRLAGGKGDGAGSCAAAAGHHAAHGGRAGQAGAAAGHRDRGGGAVWTHPAAGDRRAGELVLLPIFAGRRPLLRGRDRRRAGAKGAATWPSHHPDRPRRRVHRRRANRCSRPPSRPRHLAWPPHPSRRDRCAGRRRGLYGACRRLAL</sequence>
<keyword evidence="2" id="KW-0808">Transferase</keyword>
<dbReference type="EC" id="2.1.1.193" evidence="2"/>
<dbReference type="AlphaFoldDB" id="A0A6J4S7U8"/>
<feature type="compositionally biased region" description="Gly residues" evidence="1">
    <location>
        <begin position="93"/>
        <end position="106"/>
    </location>
</feature>
<feature type="non-terminal residue" evidence="2">
    <location>
        <position position="241"/>
    </location>
</feature>
<feature type="region of interest" description="Disordered" evidence="1">
    <location>
        <begin position="171"/>
        <end position="222"/>
    </location>
</feature>
<evidence type="ECO:0000313" key="2">
    <source>
        <dbReference type="EMBL" id="CAA9491762.1"/>
    </source>
</evidence>
<protein>
    <submittedName>
        <fullName evidence="2">16S rRNA (Uracil(1498)-N(3))-methyltransferase</fullName>
        <ecNumber evidence="2">2.1.1.193</ecNumber>
    </submittedName>
</protein>
<accession>A0A6J4S7U8</accession>
<feature type="compositionally biased region" description="Basic and acidic residues" evidence="1">
    <location>
        <begin position="56"/>
        <end position="73"/>
    </location>
</feature>
<dbReference type="GO" id="GO:0032259">
    <property type="term" value="P:methylation"/>
    <property type="evidence" value="ECO:0007669"/>
    <property type="project" value="UniProtKB-KW"/>
</dbReference>
<feature type="non-terminal residue" evidence="2">
    <location>
        <position position="1"/>
    </location>
</feature>
<dbReference type="EMBL" id="CADCVZ010000005">
    <property type="protein sequence ID" value="CAA9491762.1"/>
    <property type="molecule type" value="Genomic_DNA"/>
</dbReference>
<reference evidence="2" key="1">
    <citation type="submission" date="2020-02" db="EMBL/GenBank/DDBJ databases">
        <authorList>
            <person name="Meier V. D."/>
        </authorList>
    </citation>
    <scope>NUCLEOTIDE SEQUENCE</scope>
    <source>
        <strain evidence="2">AVDCRST_MAG09</strain>
    </source>
</reference>